<evidence type="ECO:0000313" key="2">
    <source>
        <dbReference type="Proteomes" id="UP000322035"/>
    </source>
</evidence>
<accession>A0AAE6IXY6</accession>
<reference evidence="1 2" key="1">
    <citation type="submission" date="2019-08" db="EMBL/GenBank/DDBJ databases">
        <title>Complete genomes of the Campylobacter fetus subsp. venerealis, Campylobacter lari subsp. concheus, Campylobacter sputorum bv. sputorum and Campylobacter volucris type strains.</title>
        <authorList>
            <person name="Miller W.G."/>
            <person name="Yee E."/>
        </authorList>
    </citation>
    <scope>NUCLEOTIDE SEQUENCE [LARGE SCALE GENOMIC DNA]</scope>
    <source>
        <strain evidence="1 2">NCTC 10354</strain>
    </source>
</reference>
<dbReference type="Proteomes" id="UP000322035">
    <property type="component" value="Chromosome"/>
</dbReference>
<sequence>MKYIQGQNANIYDVYADIITFLQSLGWTLLRQDNEAHNISYKFGDGKTTFMQSLQGDVIYLRVSGRIKDSYWSGQKFIRYRYRSLRR</sequence>
<evidence type="ECO:0000313" key="1">
    <source>
        <dbReference type="EMBL" id="QEL44454.1"/>
    </source>
</evidence>
<proteinExistence type="predicted"/>
<protein>
    <submittedName>
        <fullName evidence="1">Uncharacterized protein</fullName>
    </submittedName>
</protein>
<gene>
    <name evidence="1" type="ORF">CFVT_0473</name>
</gene>
<dbReference type="EMBL" id="CP043435">
    <property type="protein sequence ID" value="QEL44454.1"/>
    <property type="molecule type" value="Genomic_DNA"/>
</dbReference>
<dbReference type="RefSeq" id="WP_002848789.1">
    <property type="nucleotide sequence ID" value="NZ_CP043435.1"/>
</dbReference>
<name>A0AAE6IXY6_CAMFE</name>
<organism evidence="1 2">
    <name type="scientific">Campylobacter fetus subsp. venerealis NCTC 10354</name>
    <dbReference type="NCBI Taxonomy" id="983328"/>
    <lineage>
        <taxon>Bacteria</taxon>
        <taxon>Pseudomonadati</taxon>
        <taxon>Campylobacterota</taxon>
        <taxon>Epsilonproteobacteria</taxon>
        <taxon>Campylobacterales</taxon>
        <taxon>Campylobacteraceae</taxon>
        <taxon>Campylobacter</taxon>
        <taxon>Campylobacter fetus subsp. venerealis bv. venerealis</taxon>
    </lineage>
</organism>
<dbReference type="AlphaFoldDB" id="A0AAE6IXY6"/>